<dbReference type="EMBL" id="GGEC01087652">
    <property type="protein sequence ID" value="MBX68136.1"/>
    <property type="molecule type" value="Transcribed_RNA"/>
</dbReference>
<organism evidence="1">
    <name type="scientific">Rhizophora mucronata</name>
    <name type="common">Asiatic mangrove</name>
    <dbReference type="NCBI Taxonomy" id="61149"/>
    <lineage>
        <taxon>Eukaryota</taxon>
        <taxon>Viridiplantae</taxon>
        <taxon>Streptophyta</taxon>
        <taxon>Embryophyta</taxon>
        <taxon>Tracheophyta</taxon>
        <taxon>Spermatophyta</taxon>
        <taxon>Magnoliopsida</taxon>
        <taxon>eudicotyledons</taxon>
        <taxon>Gunneridae</taxon>
        <taxon>Pentapetalae</taxon>
        <taxon>rosids</taxon>
        <taxon>fabids</taxon>
        <taxon>Malpighiales</taxon>
        <taxon>Rhizophoraceae</taxon>
        <taxon>Rhizophora</taxon>
    </lineage>
</organism>
<proteinExistence type="predicted"/>
<reference evidence="1" key="1">
    <citation type="submission" date="2018-02" db="EMBL/GenBank/DDBJ databases">
        <title>Rhizophora mucronata_Transcriptome.</title>
        <authorList>
            <person name="Meera S.P."/>
            <person name="Sreeshan A."/>
            <person name="Augustine A."/>
        </authorList>
    </citation>
    <scope>NUCLEOTIDE SEQUENCE</scope>
    <source>
        <tissue evidence="1">Leaf</tissue>
    </source>
</reference>
<accession>A0A2P2QME0</accession>
<evidence type="ECO:0000313" key="1">
    <source>
        <dbReference type="EMBL" id="MBX68136.1"/>
    </source>
</evidence>
<sequence length="15" mass="1668">MFSKVLGTLTAKVSW</sequence>
<protein>
    <submittedName>
        <fullName evidence="1">Uncharacterized protein</fullName>
    </submittedName>
</protein>
<name>A0A2P2QME0_RHIMU</name>